<gene>
    <name evidence="2" type="ORF">NAES01612_LOCUS4530</name>
</gene>
<organism evidence="2">
    <name type="scientific">Paramoeba aestuarina</name>
    <dbReference type="NCBI Taxonomy" id="180227"/>
    <lineage>
        <taxon>Eukaryota</taxon>
        <taxon>Amoebozoa</taxon>
        <taxon>Discosea</taxon>
        <taxon>Flabellinia</taxon>
        <taxon>Dactylopodida</taxon>
        <taxon>Paramoebidae</taxon>
        <taxon>Paramoeba</taxon>
    </lineage>
</organism>
<accession>A0A7S4K8A7</accession>
<evidence type="ECO:0008006" key="3">
    <source>
        <dbReference type="Google" id="ProtNLM"/>
    </source>
</evidence>
<dbReference type="InterPro" id="IPR003386">
    <property type="entry name" value="LACT/PDAT_acylTrfase"/>
</dbReference>
<name>A0A7S4K8A7_9EUKA</name>
<dbReference type="EMBL" id="HBKR01006902">
    <property type="protein sequence ID" value="CAE2286653.1"/>
    <property type="molecule type" value="Transcribed_RNA"/>
</dbReference>
<sequence>MGDQQRSVRTVTQLGTWEPKWKFPAKFIYKKGESFFRDLEFEVFVAKEKLSQRGSAQPAKIGKAEEKSTKLGLANFMVEGSEKATRDHKVPLVGLSGKIGDLYFSVSFETVESENKRTLMDEYTHYDVMEQVRTVKKKSGEKRLGRAMSILGYKPYYPIVIVPGLASSALEAWYTEQGIWKRSRVWIDPMKIGQTAGMQKFSNKFTSKKKKSKDLKEDEEEEEEEGRGGRRKWLHMMMPSPTDGWSDPPGIKVRAVEGLHGIDYLAESAVAKKSSYVFGHVINALIDVGYDNINLQAASYDWRLPPSKLQKRDFYFTRLRDMVRTARNINEKKVVLMGHSMGCRCIQYFLSWCEGEDPGFVRENVHAFLAMGPPFLGAPKAMRAVLTGDCMGLEMFLTPEEAVVFSRACGSSPWLYPVDEQQFPDVVARVSGESQNKNFQPKTTTQLAQTYASVSNSFKQKYYDSDPYYLLPDKLGKKAVLSIPPVSNLWVIMGVNLPTEVSYYYKVEKKSTKGQDAKLVLDSSADKYSNKKDGMVNPRGLQISGGMAFETRSTYQPTVRMNKSGDGTIPFCSLNYAHFWKKKALENKDLYLDVQIVEVEGAEHREMLTNEAVLKAIIEFTCKKF</sequence>
<dbReference type="Gene3D" id="3.40.50.1820">
    <property type="entry name" value="alpha/beta hydrolase"/>
    <property type="match status" value="1"/>
</dbReference>
<dbReference type="GO" id="GO:0008374">
    <property type="term" value="F:O-acyltransferase activity"/>
    <property type="evidence" value="ECO:0007669"/>
    <property type="project" value="InterPro"/>
</dbReference>
<dbReference type="InterPro" id="IPR029058">
    <property type="entry name" value="AB_hydrolase_fold"/>
</dbReference>
<reference evidence="2" key="1">
    <citation type="submission" date="2021-01" db="EMBL/GenBank/DDBJ databases">
        <authorList>
            <person name="Corre E."/>
            <person name="Pelletier E."/>
            <person name="Niang G."/>
            <person name="Scheremetjew M."/>
            <person name="Finn R."/>
            <person name="Kale V."/>
            <person name="Holt S."/>
            <person name="Cochrane G."/>
            <person name="Meng A."/>
            <person name="Brown T."/>
            <person name="Cohen L."/>
        </authorList>
    </citation>
    <scope>NUCLEOTIDE SEQUENCE</scope>
    <source>
        <strain evidence="2">SoJaBio B1-5/56/2</strain>
    </source>
</reference>
<protein>
    <recommendedName>
        <fullName evidence="3">Phospholipid:diacylglycerol acyltransferase</fullName>
    </recommendedName>
</protein>
<proteinExistence type="predicted"/>
<feature type="region of interest" description="Disordered" evidence="1">
    <location>
        <begin position="203"/>
        <end position="232"/>
    </location>
</feature>
<dbReference type="GO" id="GO:0006629">
    <property type="term" value="P:lipid metabolic process"/>
    <property type="evidence" value="ECO:0007669"/>
    <property type="project" value="InterPro"/>
</dbReference>
<dbReference type="PANTHER" id="PTHR11440">
    <property type="entry name" value="LECITHIN-CHOLESTEROL ACYLTRANSFERASE-RELATED"/>
    <property type="match status" value="1"/>
</dbReference>
<dbReference type="AlphaFoldDB" id="A0A7S4K8A7"/>
<dbReference type="SUPFAM" id="SSF53474">
    <property type="entry name" value="alpha/beta-Hydrolases"/>
    <property type="match status" value="1"/>
</dbReference>
<evidence type="ECO:0000313" key="2">
    <source>
        <dbReference type="EMBL" id="CAE2286653.1"/>
    </source>
</evidence>
<dbReference type="Pfam" id="PF02450">
    <property type="entry name" value="LCAT"/>
    <property type="match status" value="2"/>
</dbReference>
<evidence type="ECO:0000256" key="1">
    <source>
        <dbReference type="SAM" id="MobiDB-lite"/>
    </source>
</evidence>